<comment type="caution">
    <text evidence="12">The sequence shown here is derived from an EMBL/GenBank/DDBJ whole genome shotgun (WGS) entry which is preliminary data.</text>
</comment>
<comment type="caution">
    <text evidence="9">Lacks conserved residue(s) required for the propagation of feature annotation.</text>
</comment>
<evidence type="ECO:0000313" key="13">
    <source>
        <dbReference type="Proteomes" id="UP000292136"/>
    </source>
</evidence>
<dbReference type="PANTHER" id="PTHR35011:SF2">
    <property type="entry name" value="2,3-DIKETO-L-GULONATE TRAP TRANSPORTER SMALL PERMEASE PROTEIN YIAM"/>
    <property type="match status" value="1"/>
</dbReference>
<keyword evidence="13" id="KW-1185">Reference proteome</keyword>
<comment type="subcellular location">
    <subcellularLocation>
        <location evidence="1 9">Cell inner membrane</location>
        <topology evidence="1 9">Multi-pass membrane protein</topology>
    </subcellularLocation>
</comment>
<gene>
    <name evidence="12" type="ORF">EV678_1167</name>
</gene>
<evidence type="ECO:0000256" key="9">
    <source>
        <dbReference type="RuleBase" id="RU369079"/>
    </source>
</evidence>
<keyword evidence="7 9" id="KW-0472">Membrane</keyword>
<dbReference type="EMBL" id="SHKM01000001">
    <property type="protein sequence ID" value="RZT90353.1"/>
    <property type="molecule type" value="Genomic_DNA"/>
</dbReference>
<comment type="similarity">
    <text evidence="8 9">Belongs to the TRAP transporter small permease family.</text>
</comment>
<evidence type="ECO:0000256" key="5">
    <source>
        <dbReference type="ARBA" id="ARBA00022692"/>
    </source>
</evidence>
<sequence>MNKLLNHLEEAIITFLMGAATVIIFLSVVHRYLSGYDIPGLQDWLLSLNFSWAQELCIIMFVWMAKFGAAYGVRTGIHVGVDVVINRLKTANRAKFVLFGLLAGATFTGIVGTLGATFVWENGAHYQFFHWFGIEAPDLFEGPITPDLEWPTWIVYSAVPLGSYLMCFRFLQVAVSFLKTGELPHHDHGHVEGLEEELAQEEKTYSIGEAIQAAEELEHVDAGRKEVPMEPDTPHGVKRSDKNGGQ</sequence>
<dbReference type="PANTHER" id="PTHR35011">
    <property type="entry name" value="2,3-DIKETO-L-GULONATE TRAP TRANSPORTER SMALL PERMEASE PROTEIN YIAM"/>
    <property type="match status" value="1"/>
</dbReference>
<keyword evidence="2 9" id="KW-0813">Transport</keyword>
<evidence type="ECO:0000259" key="11">
    <source>
        <dbReference type="Pfam" id="PF04290"/>
    </source>
</evidence>
<evidence type="ECO:0000256" key="6">
    <source>
        <dbReference type="ARBA" id="ARBA00022989"/>
    </source>
</evidence>
<dbReference type="RefSeq" id="WP_130458815.1">
    <property type="nucleotide sequence ID" value="NZ_SHKM01000001.1"/>
</dbReference>
<feature type="transmembrane region" description="Helical" evidence="9">
    <location>
        <begin position="12"/>
        <end position="32"/>
    </location>
</feature>
<accession>A0ABY0IUH4</accession>
<name>A0ABY0IUH4_9RHOO</name>
<dbReference type="InterPro" id="IPR055348">
    <property type="entry name" value="DctQ"/>
</dbReference>
<protein>
    <recommendedName>
        <fullName evidence="9">TRAP transporter small permease protein</fullName>
    </recommendedName>
</protein>
<evidence type="ECO:0000256" key="3">
    <source>
        <dbReference type="ARBA" id="ARBA00022475"/>
    </source>
</evidence>
<keyword evidence="6 9" id="KW-1133">Transmembrane helix</keyword>
<keyword evidence="5 9" id="KW-0812">Transmembrane</keyword>
<feature type="domain" description="Tripartite ATP-independent periplasmic transporters DctQ component" evidence="11">
    <location>
        <begin position="21"/>
        <end position="178"/>
    </location>
</feature>
<proteinExistence type="inferred from homology"/>
<feature type="transmembrane region" description="Helical" evidence="9">
    <location>
        <begin position="153"/>
        <end position="171"/>
    </location>
</feature>
<keyword evidence="4 9" id="KW-0997">Cell inner membrane</keyword>
<evidence type="ECO:0000256" key="10">
    <source>
        <dbReference type="SAM" id="MobiDB-lite"/>
    </source>
</evidence>
<feature type="transmembrane region" description="Helical" evidence="9">
    <location>
        <begin position="96"/>
        <end position="120"/>
    </location>
</feature>
<comment type="function">
    <text evidence="9">Part of the tripartite ATP-independent periplasmic (TRAP) transport system.</text>
</comment>
<reference evidence="12 13" key="1">
    <citation type="submission" date="2019-02" db="EMBL/GenBank/DDBJ databases">
        <title>Genomic Encyclopedia of Type Strains, Phase IV (KMG-IV): sequencing the most valuable type-strain genomes for metagenomic binning, comparative biology and taxonomic classification.</title>
        <authorList>
            <person name="Goeker M."/>
        </authorList>
    </citation>
    <scope>NUCLEOTIDE SEQUENCE [LARGE SCALE GENOMIC DNA]</scope>
    <source>
        <strain evidence="12 13">DSM 21223</strain>
    </source>
</reference>
<comment type="subunit">
    <text evidence="9">The complex comprises the extracytoplasmic solute receptor protein and the two transmembrane proteins.</text>
</comment>
<evidence type="ECO:0000256" key="1">
    <source>
        <dbReference type="ARBA" id="ARBA00004429"/>
    </source>
</evidence>
<feature type="region of interest" description="Disordered" evidence="10">
    <location>
        <begin position="218"/>
        <end position="246"/>
    </location>
</feature>
<evidence type="ECO:0000256" key="8">
    <source>
        <dbReference type="ARBA" id="ARBA00038436"/>
    </source>
</evidence>
<keyword evidence="3" id="KW-1003">Cell membrane</keyword>
<dbReference type="Pfam" id="PF04290">
    <property type="entry name" value="DctQ"/>
    <property type="match status" value="1"/>
</dbReference>
<evidence type="ECO:0000256" key="2">
    <source>
        <dbReference type="ARBA" id="ARBA00022448"/>
    </source>
</evidence>
<evidence type="ECO:0000313" key="12">
    <source>
        <dbReference type="EMBL" id="RZT90353.1"/>
    </source>
</evidence>
<dbReference type="InterPro" id="IPR007387">
    <property type="entry name" value="TRAP_DctQ"/>
</dbReference>
<evidence type="ECO:0000256" key="7">
    <source>
        <dbReference type="ARBA" id="ARBA00023136"/>
    </source>
</evidence>
<organism evidence="12 13">
    <name type="scientific">Azospira oryzae</name>
    <dbReference type="NCBI Taxonomy" id="146939"/>
    <lineage>
        <taxon>Bacteria</taxon>
        <taxon>Pseudomonadati</taxon>
        <taxon>Pseudomonadota</taxon>
        <taxon>Betaproteobacteria</taxon>
        <taxon>Rhodocyclales</taxon>
        <taxon>Rhodocyclaceae</taxon>
        <taxon>Azospira</taxon>
    </lineage>
</organism>
<dbReference type="Proteomes" id="UP000292136">
    <property type="component" value="Unassembled WGS sequence"/>
</dbReference>
<evidence type="ECO:0000256" key="4">
    <source>
        <dbReference type="ARBA" id="ARBA00022519"/>
    </source>
</evidence>